<keyword evidence="4 8" id="KW-0479">Metal-binding</keyword>
<evidence type="ECO:0000256" key="1">
    <source>
        <dbReference type="ARBA" id="ARBA00022485"/>
    </source>
</evidence>
<keyword evidence="6 8" id="KW-0411">Iron-sulfur</keyword>
<accession>A0A1I4I3R5</accession>
<keyword evidence="11" id="KW-1185">Reference proteome</keyword>
<comment type="subcellular location">
    <subcellularLocation>
        <location evidence="8">Cytoplasm</location>
    </subcellularLocation>
</comment>
<keyword evidence="3 8" id="KW-0949">S-adenosyl-L-methionine</keyword>
<dbReference type="EC" id="2.8.1.8" evidence="8"/>
<evidence type="ECO:0000256" key="4">
    <source>
        <dbReference type="ARBA" id="ARBA00022723"/>
    </source>
</evidence>
<dbReference type="NCBIfam" id="NF004019">
    <property type="entry name" value="PRK05481.1"/>
    <property type="match status" value="1"/>
</dbReference>
<feature type="binding site" evidence="8">
    <location>
        <position position="59"/>
    </location>
    <ligand>
        <name>[4Fe-4S] cluster</name>
        <dbReference type="ChEBI" id="CHEBI:49883"/>
        <label>2</label>
        <note>4Fe-4S-S-AdoMet</note>
    </ligand>
</feature>
<dbReference type="STRING" id="1123291.SAMN04490355_100657"/>
<gene>
    <name evidence="8" type="primary">lipA</name>
    <name evidence="10" type="ORF">SAMN04490355_100657</name>
</gene>
<evidence type="ECO:0000256" key="5">
    <source>
        <dbReference type="ARBA" id="ARBA00023004"/>
    </source>
</evidence>
<dbReference type="Proteomes" id="UP000199520">
    <property type="component" value="Unassembled WGS sequence"/>
</dbReference>
<dbReference type="PANTHER" id="PTHR10949">
    <property type="entry name" value="LIPOYL SYNTHASE"/>
    <property type="match status" value="1"/>
</dbReference>
<dbReference type="GO" id="GO:0046872">
    <property type="term" value="F:metal ion binding"/>
    <property type="evidence" value="ECO:0007669"/>
    <property type="project" value="UniProtKB-KW"/>
</dbReference>
<protein>
    <recommendedName>
        <fullName evidence="8">Lipoyl synthase</fullName>
        <ecNumber evidence="8">2.8.1.8</ecNumber>
    </recommendedName>
    <alternativeName>
        <fullName evidence="8">Lip-syn</fullName>
        <shortName evidence="8">LS</shortName>
    </alternativeName>
    <alternativeName>
        <fullName evidence="8">Lipoate synthase</fullName>
    </alternativeName>
    <alternativeName>
        <fullName evidence="8">Lipoic acid synthase</fullName>
    </alternativeName>
    <alternativeName>
        <fullName evidence="8">Sulfur insertion protein LipA</fullName>
    </alternativeName>
</protein>
<comment type="function">
    <text evidence="8">Catalyzes the radical-mediated insertion of two sulfur atoms into the C-6 and C-8 positions of the octanoyl moiety bound to the lipoyl domains of lipoate-dependent enzymes, thereby converting the octanoylated domains into lipoylated derivatives.</text>
</comment>
<dbReference type="GO" id="GO:0051539">
    <property type="term" value="F:4 iron, 4 sulfur cluster binding"/>
    <property type="evidence" value="ECO:0007669"/>
    <property type="project" value="UniProtKB-UniRule"/>
</dbReference>
<evidence type="ECO:0000256" key="8">
    <source>
        <dbReference type="HAMAP-Rule" id="MF_00206"/>
    </source>
</evidence>
<dbReference type="SUPFAM" id="SSF102114">
    <property type="entry name" value="Radical SAM enzymes"/>
    <property type="match status" value="1"/>
</dbReference>
<dbReference type="SFLD" id="SFLDG01058">
    <property type="entry name" value="lipoyl_synthase_like"/>
    <property type="match status" value="1"/>
</dbReference>
<dbReference type="NCBIfam" id="TIGR00510">
    <property type="entry name" value="lipA"/>
    <property type="match status" value="1"/>
</dbReference>
<dbReference type="Gene3D" id="3.20.20.70">
    <property type="entry name" value="Aldolase class I"/>
    <property type="match status" value="1"/>
</dbReference>
<dbReference type="Pfam" id="PF04055">
    <property type="entry name" value="Radical_SAM"/>
    <property type="match status" value="1"/>
</dbReference>
<feature type="binding site" evidence="8">
    <location>
        <position position="272"/>
    </location>
    <ligand>
        <name>[4Fe-4S] cluster</name>
        <dbReference type="ChEBI" id="CHEBI:49883"/>
        <label>1</label>
    </ligand>
</feature>
<feature type="binding site" evidence="8">
    <location>
        <position position="38"/>
    </location>
    <ligand>
        <name>[4Fe-4S] cluster</name>
        <dbReference type="ChEBI" id="CHEBI:49883"/>
        <label>1</label>
    </ligand>
</feature>
<dbReference type="SFLD" id="SFLDS00029">
    <property type="entry name" value="Radical_SAM"/>
    <property type="match status" value="1"/>
</dbReference>
<dbReference type="InterPro" id="IPR003698">
    <property type="entry name" value="Lipoyl_synth"/>
</dbReference>
<evidence type="ECO:0000256" key="7">
    <source>
        <dbReference type="ARBA" id="ARBA00047326"/>
    </source>
</evidence>
<organism evidence="10 11">
    <name type="scientific">Pelosinus propionicus DSM 13327</name>
    <dbReference type="NCBI Taxonomy" id="1123291"/>
    <lineage>
        <taxon>Bacteria</taxon>
        <taxon>Bacillati</taxon>
        <taxon>Bacillota</taxon>
        <taxon>Negativicutes</taxon>
        <taxon>Selenomonadales</taxon>
        <taxon>Sporomusaceae</taxon>
        <taxon>Pelosinus</taxon>
    </lineage>
</organism>
<keyword evidence="8" id="KW-0963">Cytoplasm</keyword>
<dbReference type="OrthoDB" id="9787898at2"/>
<keyword evidence="5 8" id="KW-0408">Iron</keyword>
<dbReference type="PANTHER" id="PTHR10949:SF0">
    <property type="entry name" value="LIPOYL SYNTHASE, MITOCHONDRIAL"/>
    <property type="match status" value="1"/>
</dbReference>
<dbReference type="RefSeq" id="WP_090933347.1">
    <property type="nucleotide sequence ID" value="NZ_FOTS01000006.1"/>
</dbReference>
<proteinExistence type="inferred from homology"/>
<dbReference type="HAMAP" id="MF_00206">
    <property type="entry name" value="Lipoyl_synth"/>
    <property type="match status" value="1"/>
</dbReference>
<dbReference type="EMBL" id="FOTS01000006">
    <property type="protein sequence ID" value="SFL48436.1"/>
    <property type="molecule type" value="Genomic_DNA"/>
</dbReference>
<reference evidence="11" key="1">
    <citation type="submission" date="2016-10" db="EMBL/GenBank/DDBJ databases">
        <authorList>
            <person name="Varghese N."/>
            <person name="Submissions S."/>
        </authorList>
    </citation>
    <scope>NUCLEOTIDE SEQUENCE [LARGE SCALE GENOMIC DNA]</scope>
    <source>
        <strain evidence="11">DSM 13327</strain>
    </source>
</reference>
<evidence type="ECO:0000256" key="2">
    <source>
        <dbReference type="ARBA" id="ARBA00022679"/>
    </source>
</evidence>
<dbReference type="GO" id="GO:0016992">
    <property type="term" value="F:lipoate synthase activity"/>
    <property type="evidence" value="ECO:0007669"/>
    <property type="project" value="UniProtKB-UniRule"/>
</dbReference>
<evidence type="ECO:0000256" key="6">
    <source>
        <dbReference type="ARBA" id="ARBA00023014"/>
    </source>
</evidence>
<dbReference type="SFLD" id="SFLDF00271">
    <property type="entry name" value="lipoyl_synthase"/>
    <property type="match status" value="1"/>
</dbReference>
<sequence>MLRPAWLVVPAPNQDDLAQMQSMLNAGNLHTVCESANCPNIGECFSQKTCTFMILGNICTRNCRFCAVEHGQLPLPVDREEPKAVALSAKQLNLAYVVVTSVTRDDLPDGGAAHFAKTIQAIRQALPAAKVEVLIPDLLGQFASLRQIIDAGPEVISHNIETVPRLYKAVRPQAIYERSLQLLKRVNTSGKNIAKAGIMLGLGEGHDEVLQTMVDIKAVGCRILTIGQYLRPSPQHHPIMEYIHPTTFKMWEEKAYEIGFNQVVSGPMVRSSYHAGQCYAKTFRSESKKSRR</sequence>
<evidence type="ECO:0000256" key="3">
    <source>
        <dbReference type="ARBA" id="ARBA00022691"/>
    </source>
</evidence>
<evidence type="ECO:0000313" key="10">
    <source>
        <dbReference type="EMBL" id="SFL48436.1"/>
    </source>
</evidence>
<dbReference type="InterPro" id="IPR007197">
    <property type="entry name" value="rSAM"/>
</dbReference>
<dbReference type="InterPro" id="IPR058240">
    <property type="entry name" value="rSAM_sf"/>
</dbReference>
<evidence type="ECO:0000259" key="9">
    <source>
        <dbReference type="PROSITE" id="PS51918"/>
    </source>
</evidence>
<feature type="binding site" evidence="8">
    <location>
        <position position="63"/>
    </location>
    <ligand>
        <name>[4Fe-4S] cluster</name>
        <dbReference type="ChEBI" id="CHEBI:49883"/>
        <label>2</label>
        <note>4Fe-4S-S-AdoMet</note>
    </ligand>
</feature>
<dbReference type="SMART" id="SM00729">
    <property type="entry name" value="Elp3"/>
    <property type="match status" value="1"/>
</dbReference>
<feature type="binding site" evidence="8">
    <location>
        <position position="66"/>
    </location>
    <ligand>
        <name>[4Fe-4S] cluster</name>
        <dbReference type="ChEBI" id="CHEBI:49883"/>
        <label>2</label>
        <note>4Fe-4S-S-AdoMet</note>
    </ligand>
</feature>
<dbReference type="UniPathway" id="UPA00538">
    <property type="reaction ID" value="UER00593"/>
</dbReference>
<dbReference type="AlphaFoldDB" id="A0A1I4I3R5"/>
<dbReference type="CDD" id="cd01335">
    <property type="entry name" value="Radical_SAM"/>
    <property type="match status" value="1"/>
</dbReference>
<keyword evidence="2 8" id="KW-0808">Transferase</keyword>
<comment type="catalytic activity">
    <reaction evidence="7 8">
        <text>[[Fe-S] cluster scaffold protein carrying a second [4Fe-4S](2+) cluster] + N(6)-octanoyl-L-lysyl-[protein] + 2 oxidized [2Fe-2S]-[ferredoxin] + 2 S-adenosyl-L-methionine + 4 H(+) = [[Fe-S] cluster scaffold protein] + N(6)-[(R)-dihydrolipoyl]-L-lysyl-[protein] + 4 Fe(3+) + 2 hydrogen sulfide + 2 5'-deoxyadenosine + 2 L-methionine + 2 reduced [2Fe-2S]-[ferredoxin]</text>
        <dbReference type="Rhea" id="RHEA:16585"/>
        <dbReference type="Rhea" id="RHEA-COMP:9928"/>
        <dbReference type="Rhea" id="RHEA-COMP:10000"/>
        <dbReference type="Rhea" id="RHEA-COMP:10001"/>
        <dbReference type="Rhea" id="RHEA-COMP:10475"/>
        <dbReference type="Rhea" id="RHEA-COMP:14568"/>
        <dbReference type="Rhea" id="RHEA-COMP:14569"/>
        <dbReference type="ChEBI" id="CHEBI:15378"/>
        <dbReference type="ChEBI" id="CHEBI:17319"/>
        <dbReference type="ChEBI" id="CHEBI:29034"/>
        <dbReference type="ChEBI" id="CHEBI:29919"/>
        <dbReference type="ChEBI" id="CHEBI:33722"/>
        <dbReference type="ChEBI" id="CHEBI:33737"/>
        <dbReference type="ChEBI" id="CHEBI:33738"/>
        <dbReference type="ChEBI" id="CHEBI:57844"/>
        <dbReference type="ChEBI" id="CHEBI:59789"/>
        <dbReference type="ChEBI" id="CHEBI:78809"/>
        <dbReference type="ChEBI" id="CHEBI:83100"/>
        <dbReference type="EC" id="2.8.1.8"/>
    </reaction>
</comment>
<dbReference type="NCBIfam" id="NF009544">
    <property type="entry name" value="PRK12928.1"/>
    <property type="match status" value="1"/>
</dbReference>
<dbReference type="GO" id="GO:0005737">
    <property type="term" value="C:cytoplasm"/>
    <property type="evidence" value="ECO:0007669"/>
    <property type="project" value="UniProtKB-SubCell"/>
</dbReference>
<feature type="binding site" evidence="8">
    <location>
        <position position="44"/>
    </location>
    <ligand>
        <name>[4Fe-4S] cluster</name>
        <dbReference type="ChEBI" id="CHEBI:49883"/>
        <label>1</label>
    </ligand>
</feature>
<dbReference type="PIRSF" id="PIRSF005963">
    <property type="entry name" value="Lipoyl_synth"/>
    <property type="match status" value="1"/>
</dbReference>
<name>A0A1I4I3R5_9FIRM</name>
<feature type="binding site" evidence="8">
    <location>
        <position position="33"/>
    </location>
    <ligand>
        <name>[4Fe-4S] cluster</name>
        <dbReference type="ChEBI" id="CHEBI:49883"/>
        <label>1</label>
    </ligand>
</feature>
<keyword evidence="1 8" id="KW-0004">4Fe-4S</keyword>
<dbReference type="GO" id="GO:0009249">
    <property type="term" value="P:protein lipoylation"/>
    <property type="evidence" value="ECO:0007669"/>
    <property type="project" value="UniProtKB-UniRule"/>
</dbReference>
<comment type="cofactor">
    <cofactor evidence="8">
        <name>[4Fe-4S] cluster</name>
        <dbReference type="ChEBI" id="CHEBI:49883"/>
    </cofactor>
    <text evidence="8">Binds 2 [4Fe-4S] clusters per subunit. One cluster is coordinated with 3 cysteines and an exchangeable S-adenosyl-L-methionine.</text>
</comment>
<evidence type="ECO:0000313" key="11">
    <source>
        <dbReference type="Proteomes" id="UP000199520"/>
    </source>
</evidence>
<comment type="pathway">
    <text evidence="8">Protein modification; protein lipoylation via endogenous pathway; protein N(6)-(lipoyl)lysine from octanoyl-[acyl-carrier-protein]: step 2/2.</text>
</comment>
<dbReference type="InterPro" id="IPR013785">
    <property type="entry name" value="Aldolase_TIM"/>
</dbReference>
<dbReference type="InterPro" id="IPR006638">
    <property type="entry name" value="Elp3/MiaA/NifB-like_rSAM"/>
</dbReference>
<comment type="similarity">
    <text evidence="8">Belongs to the radical SAM superfamily. Lipoyl synthase family.</text>
</comment>
<dbReference type="PROSITE" id="PS51918">
    <property type="entry name" value="RADICAL_SAM"/>
    <property type="match status" value="1"/>
</dbReference>
<feature type="domain" description="Radical SAM core" evidence="9">
    <location>
        <begin position="45"/>
        <end position="261"/>
    </location>
</feature>